<keyword evidence="3 6" id="KW-0808">Transferase</keyword>
<evidence type="ECO:0000256" key="1">
    <source>
        <dbReference type="ARBA" id="ARBA00007494"/>
    </source>
</evidence>
<dbReference type="Gene3D" id="3.40.50.150">
    <property type="entry name" value="Vaccinia Virus protein VP39"/>
    <property type="match status" value="1"/>
</dbReference>
<accession>A0A916WFQ2</accession>
<dbReference type="SUPFAM" id="SSF53335">
    <property type="entry name" value="S-adenosyl-L-methionine-dependent methyltransferases"/>
    <property type="match status" value="1"/>
</dbReference>
<dbReference type="InterPro" id="IPR035926">
    <property type="entry name" value="NusB-like_sf"/>
</dbReference>
<dbReference type="GO" id="GO:0003723">
    <property type="term" value="F:RNA binding"/>
    <property type="evidence" value="ECO:0007669"/>
    <property type="project" value="UniProtKB-UniRule"/>
</dbReference>
<dbReference type="SUPFAM" id="SSF48013">
    <property type="entry name" value="NusB-like"/>
    <property type="match status" value="1"/>
</dbReference>
<dbReference type="PROSITE" id="PS51686">
    <property type="entry name" value="SAM_MT_RSMB_NOP"/>
    <property type="match status" value="1"/>
</dbReference>
<dbReference type="PANTHER" id="PTHR22807:SF53">
    <property type="entry name" value="RIBOSOMAL RNA SMALL SUBUNIT METHYLTRANSFERASE B-RELATED"/>
    <property type="match status" value="1"/>
</dbReference>
<dbReference type="InterPro" id="IPR023267">
    <property type="entry name" value="RCMT"/>
</dbReference>
<evidence type="ECO:0000256" key="5">
    <source>
        <dbReference type="ARBA" id="ARBA00022884"/>
    </source>
</evidence>
<dbReference type="GO" id="GO:0001510">
    <property type="term" value="P:RNA methylation"/>
    <property type="evidence" value="ECO:0007669"/>
    <property type="project" value="InterPro"/>
</dbReference>
<dbReference type="Proteomes" id="UP000606922">
    <property type="component" value="Unassembled WGS sequence"/>
</dbReference>
<protein>
    <submittedName>
        <fullName evidence="8">rRNA cytosine-C5-methyltransferase</fullName>
    </submittedName>
</protein>
<evidence type="ECO:0000256" key="3">
    <source>
        <dbReference type="ARBA" id="ARBA00022679"/>
    </source>
</evidence>
<dbReference type="AlphaFoldDB" id="A0A916WFQ2"/>
<comment type="similarity">
    <text evidence="1 6">Belongs to the class I-like SAM-binding methyltransferase superfamily. RsmB/NOP family.</text>
</comment>
<dbReference type="InterPro" id="IPR029063">
    <property type="entry name" value="SAM-dependent_MTases_sf"/>
</dbReference>
<dbReference type="InterPro" id="IPR018314">
    <property type="entry name" value="RsmB/NOL1/NOP2-like_CS"/>
</dbReference>
<dbReference type="Pfam" id="PF01189">
    <property type="entry name" value="Methyltr_RsmB-F"/>
    <property type="match status" value="1"/>
</dbReference>
<keyword evidence="4 6" id="KW-0949">S-adenosyl-L-methionine</keyword>
<dbReference type="PRINTS" id="PR02008">
    <property type="entry name" value="RCMTFAMILY"/>
</dbReference>
<evidence type="ECO:0000256" key="6">
    <source>
        <dbReference type="PROSITE-ProRule" id="PRU01023"/>
    </source>
</evidence>
<reference evidence="8" key="2">
    <citation type="submission" date="2020-09" db="EMBL/GenBank/DDBJ databases">
        <authorList>
            <person name="Sun Q."/>
            <person name="Zhou Y."/>
        </authorList>
    </citation>
    <scope>NUCLEOTIDE SEQUENCE</scope>
    <source>
        <strain evidence="8">CGMCC 1.12813</strain>
    </source>
</reference>
<dbReference type="PROSITE" id="PS01153">
    <property type="entry name" value="NOL1_NOP2_SUN"/>
    <property type="match status" value="1"/>
</dbReference>
<evidence type="ECO:0000256" key="2">
    <source>
        <dbReference type="ARBA" id="ARBA00022603"/>
    </source>
</evidence>
<dbReference type="GO" id="GO:0008173">
    <property type="term" value="F:RNA methyltransferase activity"/>
    <property type="evidence" value="ECO:0007669"/>
    <property type="project" value="InterPro"/>
</dbReference>
<dbReference type="EMBL" id="BMGB01000001">
    <property type="protein sequence ID" value="GGA96384.1"/>
    <property type="molecule type" value="Genomic_DNA"/>
</dbReference>
<feature type="active site" description="Nucleophile" evidence="6">
    <location>
        <position position="386"/>
    </location>
</feature>
<dbReference type="GO" id="GO:0006355">
    <property type="term" value="P:regulation of DNA-templated transcription"/>
    <property type="evidence" value="ECO:0007669"/>
    <property type="project" value="InterPro"/>
</dbReference>
<dbReference type="Pfam" id="PF01029">
    <property type="entry name" value="NusB"/>
    <property type="match status" value="1"/>
</dbReference>
<feature type="binding site" evidence="6">
    <location>
        <begin position="264"/>
        <end position="270"/>
    </location>
    <ligand>
        <name>S-adenosyl-L-methionine</name>
        <dbReference type="ChEBI" id="CHEBI:59789"/>
    </ligand>
</feature>
<dbReference type="Gene3D" id="1.10.940.10">
    <property type="entry name" value="NusB-like"/>
    <property type="match status" value="1"/>
</dbReference>
<evidence type="ECO:0000259" key="7">
    <source>
        <dbReference type="PROSITE" id="PS51686"/>
    </source>
</evidence>
<dbReference type="InterPro" id="IPR001678">
    <property type="entry name" value="MeTrfase_RsmB-F_NOP2_dom"/>
</dbReference>
<evidence type="ECO:0000313" key="8">
    <source>
        <dbReference type="EMBL" id="GGA96384.1"/>
    </source>
</evidence>
<dbReference type="CDD" id="cd02440">
    <property type="entry name" value="AdoMet_MTases"/>
    <property type="match status" value="1"/>
</dbReference>
<dbReference type="InterPro" id="IPR049560">
    <property type="entry name" value="MeTrfase_RsmB-F_NOP2_cat"/>
</dbReference>
<evidence type="ECO:0000313" key="9">
    <source>
        <dbReference type="Proteomes" id="UP000606922"/>
    </source>
</evidence>
<reference evidence="8" key="1">
    <citation type="journal article" date="2014" name="Int. J. Syst. Evol. Microbiol.">
        <title>Complete genome sequence of Corynebacterium casei LMG S-19264T (=DSM 44701T), isolated from a smear-ripened cheese.</title>
        <authorList>
            <consortium name="US DOE Joint Genome Institute (JGI-PGF)"/>
            <person name="Walter F."/>
            <person name="Albersmeier A."/>
            <person name="Kalinowski J."/>
            <person name="Ruckert C."/>
        </authorList>
    </citation>
    <scope>NUCLEOTIDE SEQUENCE</scope>
    <source>
        <strain evidence="8">CGMCC 1.12813</strain>
    </source>
</reference>
<dbReference type="InterPro" id="IPR006027">
    <property type="entry name" value="NusB_RsmB_TIM44"/>
</dbReference>
<gene>
    <name evidence="8" type="ORF">GCM10010979_08530</name>
</gene>
<evidence type="ECO:0000256" key="4">
    <source>
        <dbReference type="ARBA" id="ARBA00022691"/>
    </source>
</evidence>
<feature type="binding site" evidence="6">
    <location>
        <position position="333"/>
    </location>
    <ligand>
        <name>S-adenosyl-L-methionine</name>
        <dbReference type="ChEBI" id="CHEBI:59789"/>
    </ligand>
</feature>
<proteinExistence type="inferred from homology"/>
<feature type="binding site" evidence="6">
    <location>
        <position position="315"/>
    </location>
    <ligand>
        <name>S-adenosyl-L-methionine</name>
        <dbReference type="ChEBI" id="CHEBI:59789"/>
    </ligand>
</feature>
<keyword evidence="5 6" id="KW-0694">RNA-binding</keyword>
<keyword evidence="2 6" id="KW-0489">Methyltransferase</keyword>
<feature type="binding site" evidence="6">
    <location>
        <position position="289"/>
    </location>
    <ligand>
        <name>S-adenosyl-L-methionine</name>
        <dbReference type="ChEBI" id="CHEBI:59789"/>
    </ligand>
</feature>
<dbReference type="PANTHER" id="PTHR22807">
    <property type="entry name" value="NOP2 YEAST -RELATED NOL1/NOP2/FMU SUN DOMAIN-CONTAINING"/>
    <property type="match status" value="1"/>
</dbReference>
<dbReference type="RefSeq" id="WP_188509443.1">
    <property type="nucleotide sequence ID" value="NZ_BMGB01000001.1"/>
</dbReference>
<comment type="caution">
    <text evidence="8">The sequence shown here is derived from an EMBL/GenBank/DDBJ whole genome shotgun (WGS) entry which is preliminary data.</text>
</comment>
<sequence length="453" mass="48357">MSAVQPARRIALDVILAVRESDAYANLLLPVRLQRAKLSEADAGLATELTYGTLRRQGYYDAVIALAAGRPVEKIDPAILDVLRLACHQLLSMRVAQHAAVDESVQLAKTVGSNSATGFVNGVLRTITRTPAAEWQQRALDAAKNADERLAVLYSHPVWIIRAFRSALAAEGRDAELDELLEADNVAPRVSLVALPGESTVAELDAYAAAYSPVGAVLDGGDPLQLEAVRAGRARVQDEGSQLAALALSRVRPIQRGERWLDLCAGPGGKAALLAAEASEGGATLIANEVVRARAELVRKALAVFEPAPEVWELDGTTVGDDHADEFDRILIDAPCTGLGALRRRPEARWRKSPRDVAHLSGLQSNLLNAAITALKPGGVLAYVTCSPHLAESKVIVEGAVKKWGAAIERLDTPAVLATVTEATLDLPDAPHAQLWPHRHGTDAMFIQLISKV</sequence>
<feature type="domain" description="SAM-dependent MTase RsmB/NOP-type" evidence="7">
    <location>
        <begin position="167"/>
        <end position="453"/>
    </location>
</feature>
<keyword evidence="9" id="KW-1185">Reference proteome</keyword>
<name>A0A916WFQ2_9MICO</name>
<organism evidence="8 9">
    <name type="scientific">Conyzicola nivalis</name>
    <dbReference type="NCBI Taxonomy" id="1477021"/>
    <lineage>
        <taxon>Bacteria</taxon>
        <taxon>Bacillati</taxon>
        <taxon>Actinomycetota</taxon>
        <taxon>Actinomycetes</taxon>
        <taxon>Micrococcales</taxon>
        <taxon>Microbacteriaceae</taxon>
        <taxon>Conyzicola</taxon>
    </lineage>
</organism>